<keyword evidence="4" id="KW-0963">Cytoplasm</keyword>
<evidence type="ECO:0000256" key="10">
    <source>
        <dbReference type="ARBA" id="ARBA00034252"/>
    </source>
</evidence>
<evidence type="ECO:0000256" key="3">
    <source>
        <dbReference type="ARBA" id="ARBA00012959"/>
    </source>
</evidence>
<evidence type="ECO:0000259" key="11">
    <source>
        <dbReference type="Pfam" id="PF00501"/>
    </source>
</evidence>
<dbReference type="Proteomes" id="UP000290289">
    <property type="component" value="Chromosome 9"/>
</dbReference>
<dbReference type="AlphaFoldDB" id="A0A498J1G5"/>
<evidence type="ECO:0000256" key="4">
    <source>
        <dbReference type="ARBA" id="ARBA00022490"/>
    </source>
</evidence>
<dbReference type="GO" id="GO:0005737">
    <property type="term" value="C:cytoplasm"/>
    <property type="evidence" value="ECO:0007669"/>
    <property type="project" value="UniProtKB-SubCell"/>
</dbReference>
<evidence type="ECO:0000313" key="12">
    <source>
        <dbReference type="EMBL" id="RXH89096.1"/>
    </source>
</evidence>
<evidence type="ECO:0000256" key="7">
    <source>
        <dbReference type="ARBA" id="ARBA00022840"/>
    </source>
</evidence>
<dbReference type="EMBL" id="RDQH01000073">
    <property type="protein sequence ID" value="RXI09978.1"/>
    <property type="molecule type" value="Genomic_DNA"/>
</dbReference>
<dbReference type="Pfam" id="PF00501">
    <property type="entry name" value="AMP-binding"/>
    <property type="match status" value="1"/>
</dbReference>
<comment type="caution">
    <text evidence="12">The sequence shown here is derived from an EMBL/GenBank/DDBJ whole genome shotgun (WGS) entry which is preliminary data.</text>
</comment>
<evidence type="ECO:0000256" key="5">
    <source>
        <dbReference type="ARBA" id="ARBA00022598"/>
    </source>
</evidence>
<evidence type="ECO:0000256" key="8">
    <source>
        <dbReference type="ARBA" id="ARBA00034219"/>
    </source>
</evidence>
<dbReference type="PANTHER" id="PTHR24096:SF406">
    <property type="entry name" value="4-COUMARATE--COA LIGASE 2"/>
    <property type="match status" value="1"/>
</dbReference>
<dbReference type="GO" id="GO:0005524">
    <property type="term" value="F:ATP binding"/>
    <property type="evidence" value="ECO:0007669"/>
    <property type="project" value="UniProtKB-KW"/>
</dbReference>
<evidence type="ECO:0000256" key="9">
    <source>
        <dbReference type="ARBA" id="ARBA00034223"/>
    </source>
</evidence>
<comment type="catalytic activity">
    <reaction evidence="8">
        <text>(E)-4-coumarate + ATP + H(+) = (E)-4-coumaroyl-AMP + diphosphate</text>
        <dbReference type="Rhea" id="RHEA:72419"/>
        <dbReference type="ChEBI" id="CHEBI:12876"/>
        <dbReference type="ChEBI" id="CHEBI:15378"/>
        <dbReference type="ChEBI" id="CHEBI:30616"/>
        <dbReference type="ChEBI" id="CHEBI:33019"/>
        <dbReference type="ChEBI" id="CHEBI:192348"/>
    </reaction>
    <physiologicalReaction direction="left-to-right" evidence="8">
        <dbReference type="Rhea" id="RHEA:72420"/>
    </physiologicalReaction>
</comment>
<evidence type="ECO:0000256" key="2">
    <source>
        <dbReference type="ARBA" id="ARBA00004496"/>
    </source>
</evidence>
<comment type="catalytic activity">
    <reaction evidence="10">
        <text>(E)-4-coumarate + ATP + CoA = (E)-4-coumaroyl-CoA + AMP + diphosphate</text>
        <dbReference type="Rhea" id="RHEA:19641"/>
        <dbReference type="ChEBI" id="CHEBI:12876"/>
        <dbReference type="ChEBI" id="CHEBI:30616"/>
        <dbReference type="ChEBI" id="CHEBI:33019"/>
        <dbReference type="ChEBI" id="CHEBI:57287"/>
        <dbReference type="ChEBI" id="CHEBI:85008"/>
        <dbReference type="ChEBI" id="CHEBI:456215"/>
        <dbReference type="EC" id="6.2.1.12"/>
    </reaction>
    <physiologicalReaction direction="left-to-right" evidence="10">
        <dbReference type="Rhea" id="RHEA:19642"/>
    </physiologicalReaction>
</comment>
<dbReference type="STRING" id="3750.A0A498J1G5"/>
<keyword evidence="14" id="KW-1185">Reference proteome</keyword>
<dbReference type="SUPFAM" id="SSF56801">
    <property type="entry name" value="Acetyl-CoA synthetase-like"/>
    <property type="match status" value="1"/>
</dbReference>
<organism evidence="12 14">
    <name type="scientific">Malus domestica</name>
    <name type="common">Apple</name>
    <name type="synonym">Pyrus malus</name>
    <dbReference type="NCBI Taxonomy" id="3750"/>
    <lineage>
        <taxon>Eukaryota</taxon>
        <taxon>Viridiplantae</taxon>
        <taxon>Streptophyta</taxon>
        <taxon>Embryophyta</taxon>
        <taxon>Tracheophyta</taxon>
        <taxon>Spermatophyta</taxon>
        <taxon>Magnoliopsida</taxon>
        <taxon>eudicotyledons</taxon>
        <taxon>Gunneridae</taxon>
        <taxon>Pentapetalae</taxon>
        <taxon>rosids</taxon>
        <taxon>fabids</taxon>
        <taxon>Rosales</taxon>
        <taxon>Rosaceae</taxon>
        <taxon>Amygdaloideae</taxon>
        <taxon>Maleae</taxon>
        <taxon>Malus</taxon>
    </lineage>
</organism>
<keyword evidence="6" id="KW-0547">Nucleotide-binding</keyword>
<evidence type="ECO:0000256" key="1">
    <source>
        <dbReference type="ARBA" id="ARBA00001946"/>
    </source>
</evidence>
<dbReference type="Gene3D" id="3.40.50.12780">
    <property type="entry name" value="N-terminal domain of ligase-like"/>
    <property type="match status" value="1"/>
</dbReference>
<dbReference type="PANTHER" id="PTHR24096">
    <property type="entry name" value="LONG-CHAIN-FATTY-ACID--COA LIGASE"/>
    <property type="match status" value="1"/>
</dbReference>
<dbReference type="Gene3D" id="3.30.300.30">
    <property type="match status" value="1"/>
</dbReference>
<feature type="domain" description="AMP-dependent synthetase/ligase" evidence="11">
    <location>
        <begin position="1"/>
        <end position="66"/>
    </location>
</feature>
<evidence type="ECO:0000313" key="14">
    <source>
        <dbReference type="Proteomes" id="UP000290289"/>
    </source>
</evidence>
<proteinExistence type="predicted"/>
<reference evidence="12 14" key="1">
    <citation type="submission" date="2018-10" db="EMBL/GenBank/DDBJ databases">
        <title>A high-quality apple genome assembly.</title>
        <authorList>
            <person name="Hu J."/>
        </authorList>
    </citation>
    <scope>NUCLEOTIDE SEQUENCE [LARGE SCALE GENOMIC DNA]</scope>
    <source>
        <strain evidence="14">cv. HFTH1</strain>
        <tissue evidence="12">Young leaf</tissue>
    </source>
</reference>
<dbReference type="InterPro" id="IPR045851">
    <property type="entry name" value="AMP-bd_C_sf"/>
</dbReference>
<dbReference type="InterPro" id="IPR042099">
    <property type="entry name" value="ANL_N_sf"/>
</dbReference>
<gene>
    <name evidence="12" type="ORF">DVH24_006074</name>
    <name evidence="13" type="ORF">DVH24_021739</name>
</gene>
<keyword evidence="7" id="KW-0067">ATP-binding</keyword>
<dbReference type="EC" id="6.2.1.12" evidence="3"/>
<accession>A0A498J1G5</accession>
<comment type="catalytic activity">
    <reaction evidence="9">
        <text>(E)-4-coumaroyl-AMP + CoA = (E)-4-coumaroyl-CoA + AMP + H(+)</text>
        <dbReference type="Rhea" id="RHEA:72423"/>
        <dbReference type="ChEBI" id="CHEBI:15378"/>
        <dbReference type="ChEBI" id="CHEBI:57287"/>
        <dbReference type="ChEBI" id="CHEBI:85008"/>
        <dbReference type="ChEBI" id="CHEBI:192348"/>
        <dbReference type="ChEBI" id="CHEBI:456215"/>
    </reaction>
    <physiologicalReaction direction="left-to-right" evidence="9">
        <dbReference type="Rhea" id="RHEA:72424"/>
    </physiologicalReaction>
</comment>
<sequence length="135" mass="14946">MTEADPVLTMSLAIAEHPFEVKPSGCGTIIQNAKLKVIDPESGASLPRNQPGEICFRGDQITKVYLNDPESKRTIINKKGWLHTGDIECIYDDEELFIVDWLKDLINYKGFQVVPAKLEALLITHPSVSDAAIVP</sequence>
<comment type="subcellular location">
    <subcellularLocation>
        <location evidence="2">Cytoplasm</location>
    </subcellularLocation>
</comment>
<evidence type="ECO:0000256" key="6">
    <source>
        <dbReference type="ARBA" id="ARBA00022741"/>
    </source>
</evidence>
<dbReference type="GO" id="GO:0016207">
    <property type="term" value="F:4-coumarate-CoA ligase activity"/>
    <property type="evidence" value="ECO:0007669"/>
    <property type="project" value="UniProtKB-EC"/>
</dbReference>
<comment type="cofactor">
    <cofactor evidence="1">
        <name>Mg(2+)</name>
        <dbReference type="ChEBI" id="CHEBI:18420"/>
    </cofactor>
</comment>
<protein>
    <recommendedName>
        <fullName evidence="3">4-coumarate--CoA ligase</fullName>
        <ecNumber evidence="3">6.2.1.12</ecNumber>
    </recommendedName>
</protein>
<evidence type="ECO:0000313" key="13">
    <source>
        <dbReference type="EMBL" id="RXI09978.1"/>
    </source>
</evidence>
<keyword evidence="5" id="KW-0436">Ligase</keyword>
<name>A0A498J1G5_MALDO</name>
<dbReference type="InterPro" id="IPR000873">
    <property type="entry name" value="AMP-dep_synth/lig_dom"/>
</dbReference>
<dbReference type="EMBL" id="RDQH01000335">
    <property type="protein sequence ID" value="RXH89096.1"/>
    <property type="molecule type" value="Genomic_DNA"/>
</dbReference>